<reference evidence="2 3" key="1">
    <citation type="submission" date="2024-05" db="EMBL/GenBank/DDBJ databases">
        <authorList>
            <person name="Liu Q."/>
            <person name="Xin Y.-H."/>
        </authorList>
    </citation>
    <scope>NUCLEOTIDE SEQUENCE [LARGE SCALE GENOMIC DNA]</scope>
    <source>
        <strain evidence="2 3">CGMCC 1.15349</strain>
    </source>
</reference>
<dbReference type="PANTHER" id="PTHR31302:SF0">
    <property type="entry name" value="TRANSMEMBRANE PROTEIN WITH METALLOPHOSPHOESTERASE DOMAIN"/>
    <property type="match status" value="1"/>
</dbReference>
<dbReference type="SUPFAM" id="SSF56300">
    <property type="entry name" value="Metallo-dependent phosphatases"/>
    <property type="match status" value="1"/>
</dbReference>
<organism evidence="2 3">
    <name type="scientific">Sphingomonas qilianensis</name>
    <dbReference type="NCBI Taxonomy" id="1736690"/>
    <lineage>
        <taxon>Bacteria</taxon>
        <taxon>Pseudomonadati</taxon>
        <taxon>Pseudomonadota</taxon>
        <taxon>Alphaproteobacteria</taxon>
        <taxon>Sphingomonadales</taxon>
        <taxon>Sphingomonadaceae</taxon>
        <taxon>Sphingomonas</taxon>
    </lineage>
</organism>
<dbReference type="RefSeq" id="WP_345864129.1">
    <property type="nucleotide sequence ID" value="NZ_JBDIMF010000002.1"/>
</dbReference>
<protein>
    <submittedName>
        <fullName evidence="2">Metallophosphoesterase</fullName>
    </submittedName>
</protein>
<proteinExistence type="predicted"/>
<evidence type="ECO:0000313" key="3">
    <source>
        <dbReference type="Proteomes" id="UP001404104"/>
    </source>
</evidence>
<keyword evidence="3" id="KW-1185">Reference proteome</keyword>
<dbReference type="Pfam" id="PF00149">
    <property type="entry name" value="Metallophos"/>
    <property type="match status" value="1"/>
</dbReference>
<sequence>MRKLLIVIVSLLFVGLLAFWLGLSNARRAPIVRTARIALADWPRGAAPVRVLLMSDIHSGSMAMDAQRLHGIVDQVRAQRPDLILLAGDFIFGHDAATARAVAPGLARELGRLSAPLGVIAVLGNHDYDTDPVVVSRLLATAQITELTNRAVQRGPLVIGGISDEVTAHASPNATFRSMERFAGARILLSHAPGVASWMRRSGEPLFAGHTHCGQIVLGALGPLSTLTERQDLLLCGVARVRRRLLIVTGGLGTSIVPVRFGAPPDLWVVTLGPATRRG</sequence>
<dbReference type="InterPro" id="IPR004843">
    <property type="entry name" value="Calcineurin-like_PHP"/>
</dbReference>
<gene>
    <name evidence="2" type="ORF">ABC969_07885</name>
</gene>
<accession>A0ABU9XR82</accession>
<feature type="domain" description="Calcineurin-like phosphoesterase" evidence="1">
    <location>
        <begin position="50"/>
        <end position="213"/>
    </location>
</feature>
<dbReference type="Gene3D" id="3.60.21.10">
    <property type="match status" value="1"/>
</dbReference>
<comment type="caution">
    <text evidence="2">The sequence shown here is derived from an EMBL/GenBank/DDBJ whole genome shotgun (WGS) entry which is preliminary data.</text>
</comment>
<dbReference type="InterPro" id="IPR029052">
    <property type="entry name" value="Metallo-depent_PP-like"/>
</dbReference>
<dbReference type="Proteomes" id="UP001404104">
    <property type="component" value="Unassembled WGS sequence"/>
</dbReference>
<name>A0ABU9XR82_9SPHN</name>
<dbReference type="InterPro" id="IPR051158">
    <property type="entry name" value="Metallophosphoesterase_sf"/>
</dbReference>
<dbReference type="EMBL" id="JBDIMF010000002">
    <property type="protein sequence ID" value="MEN2786337.1"/>
    <property type="molecule type" value="Genomic_DNA"/>
</dbReference>
<dbReference type="PANTHER" id="PTHR31302">
    <property type="entry name" value="TRANSMEMBRANE PROTEIN WITH METALLOPHOSPHOESTERASE DOMAIN-RELATED"/>
    <property type="match status" value="1"/>
</dbReference>
<evidence type="ECO:0000313" key="2">
    <source>
        <dbReference type="EMBL" id="MEN2786337.1"/>
    </source>
</evidence>
<evidence type="ECO:0000259" key="1">
    <source>
        <dbReference type="Pfam" id="PF00149"/>
    </source>
</evidence>